<evidence type="ECO:0000313" key="2">
    <source>
        <dbReference type="Proteomes" id="UP000553016"/>
    </source>
</evidence>
<dbReference type="InterPro" id="IPR014710">
    <property type="entry name" value="RmlC-like_jellyroll"/>
</dbReference>
<organism evidence="1 2">
    <name type="scientific">Listeria booriae</name>
    <dbReference type="NCBI Taxonomy" id="1552123"/>
    <lineage>
        <taxon>Bacteria</taxon>
        <taxon>Bacillati</taxon>
        <taxon>Bacillota</taxon>
        <taxon>Bacilli</taxon>
        <taxon>Bacillales</taxon>
        <taxon>Listeriaceae</taxon>
        <taxon>Listeria</taxon>
    </lineage>
</organism>
<dbReference type="EMBL" id="JAARZA010000003">
    <property type="protein sequence ID" value="MBC2240431.1"/>
    <property type="molecule type" value="Genomic_DNA"/>
</dbReference>
<dbReference type="SUPFAM" id="SSF46785">
    <property type="entry name" value="Winged helix' DNA-binding domain"/>
    <property type="match status" value="1"/>
</dbReference>
<sequence>MKQFLNFLLEDRMLLGKSEKLILNKGDRLMLESNDNQKKYVYGITEGIISLNRKTEILDFLGTNQFLGLVSDENSKVHGEVLTLTATVWRLELHDVLSKVVQDDTGLLLFNKHLMNVCDNLMKKASIMRLNSTNRLLISIRNLALRFGMASEHEGVVTLPCLFTHKILSDYIGVQKSTMIDLLNKLAQNEKIVCSRGVISVHV</sequence>
<comment type="caution">
    <text evidence="1">The sequence shown here is derived from an EMBL/GenBank/DDBJ whole genome shotgun (WGS) entry which is preliminary data.</text>
</comment>
<protein>
    <submittedName>
        <fullName evidence="1">Crp/Fnr family transcriptional regulator</fullName>
    </submittedName>
</protein>
<accession>A0A842F915</accession>
<dbReference type="Gene3D" id="2.60.120.10">
    <property type="entry name" value="Jelly Rolls"/>
    <property type="match status" value="1"/>
</dbReference>
<reference evidence="1 2" key="1">
    <citation type="submission" date="2020-03" db="EMBL/GenBank/DDBJ databases">
        <title>Soil Listeria distribution.</title>
        <authorList>
            <person name="Liao J."/>
            <person name="Wiedmann M."/>
        </authorList>
    </citation>
    <scope>NUCLEOTIDE SEQUENCE [LARGE SCALE GENOMIC DNA]</scope>
    <source>
        <strain evidence="1 2">FSL L7-0149</strain>
    </source>
</reference>
<gene>
    <name evidence="1" type="ORF">HCB35_08070</name>
</gene>
<proteinExistence type="predicted"/>
<dbReference type="AlphaFoldDB" id="A0A842F915"/>
<name>A0A842F915_9LIST</name>
<dbReference type="RefSeq" id="WP_185540720.1">
    <property type="nucleotide sequence ID" value="NZ_JAARWB010000004.1"/>
</dbReference>
<dbReference type="InterPro" id="IPR036390">
    <property type="entry name" value="WH_DNA-bd_sf"/>
</dbReference>
<dbReference type="Proteomes" id="UP000553016">
    <property type="component" value="Unassembled WGS sequence"/>
</dbReference>
<evidence type="ECO:0000313" key="1">
    <source>
        <dbReference type="EMBL" id="MBC2240431.1"/>
    </source>
</evidence>